<dbReference type="EMBL" id="JF937101">
    <property type="protein sequence ID" value="AEK09498.1"/>
    <property type="molecule type" value="Genomic_DNA"/>
</dbReference>
<evidence type="ECO:0000313" key="1">
    <source>
        <dbReference type="EMBL" id="AEK09498.1"/>
    </source>
</evidence>
<keyword evidence="2" id="KW-1185">Reference proteome</keyword>
<proteinExistence type="predicted"/>
<sequence>MSELGQKLINEIRMVAAGNPDYVYGREEGALCRYIMNGQPSCLVGHGLHRLGLIDAALEPHDYNYSGFEDLEERLDLGLDSDEVHWVERVQIAQDGGRTWGEAVGIS</sequence>
<dbReference type="Proteomes" id="UP000008414">
    <property type="component" value="Segment"/>
</dbReference>
<dbReference type="RefSeq" id="YP_009637029.1">
    <property type="nucleotide sequence ID" value="NC_042322.1"/>
</dbReference>
<gene>
    <name evidence="1" type="primary">118</name>
    <name evidence="1" type="ORF">LITTLEE_118</name>
</gene>
<reference evidence="1 2" key="1">
    <citation type="journal article" date="2012" name="J. Virol.">
        <title>Complete Genome Sequences of 138 Mycobacteriophages.</title>
        <authorList>
            <consortium name="the Science Education Alliance Phage Hunters Advancing Genomics and Evolutionary Science Program"/>
            <consortium name="the KwaZulu-Natal Research Institute for Tuberculosis and HIV Mycobacterial Genetics Course Students"/>
            <consortium name="the Phage Hunters Integrating Research and Education Program"/>
            <person name="Hatfull G.F."/>
        </authorList>
    </citation>
    <scope>NUCLEOTIDE SEQUENCE [LARGE SCALE GENOMIC DNA]</scope>
    <source>
        <strain evidence="1">LittleE</strain>
    </source>
</reference>
<accession>G1D403</accession>
<dbReference type="GeneID" id="40233775"/>
<organism evidence="1 2">
    <name type="scientific">Mycobacterium phage LittleE</name>
    <dbReference type="NCBI Taxonomy" id="2922212"/>
    <lineage>
        <taxon>Viruses</taxon>
        <taxon>Duplodnaviria</taxon>
        <taxon>Heunggongvirae</taxon>
        <taxon>Uroviricota</taxon>
        <taxon>Caudoviricetes</taxon>
        <taxon>Omegavirus</taxon>
        <taxon>Omegavirus littlee</taxon>
    </lineage>
</organism>
<protein>
    <submittedName>
        <fullName evidence="1">Uncharacterized protein</fullName>
    </submittedName>
</protein>
<dbReference type="OrthoDB" id="12005at10239"/>
<evidence type="ECO:0000313" key="2">
    <source>
        <dbReference type="Proteomes" id="UP000008414"/>
    </source>
</evidence>
<name>G1D403_9CAUD</name>